<dbReference type="RefSeq" id="XP_067714458.1">
    <property type="nucleotide sequence ID" value="XM_067858357.1"/>
</dbReference>
<dbReference type="Proteomes" id="UP001497744">
    <property type="component" value="Unassembled WGS sequence"/>
</dbReference>
<evidence type="ECO:0000313" key="3">
    <source>
        <dbReference type="Proteomes" id="UP001497744"/>
    </source>
</evidence>
<protein>
    <submittedName>
        <fullName evidence="2">Variant erythrocyte surface antigen-1 family protein</fullName>
    </submittedName>
</protein>
<accession>A0AAV4LRG8</accession>
<keyword evidence="1" id="KW-0812">Transmembrane</keyword>
<sequence>MMTPGAKKLTDPPENLKEAIDWVLRVSGGDSNNDDSAIKGLSEELIKLLDKDGSTLASEVNGIFSKARSGLQTATQKDAREAFMLNAYLSDISPYGRTLIEEELDHLKKALQKDVESPGGPSGCPITNLADGLKKFIGYQDSGGMPNGRSGIGSSNYESSYKSASESWNSLTTDQHRDCAAILLGIMPVLYFGLSYLYWWCEGTGGWAQHKIDGSGRGQEALKNFLEKVGFEAGKLNQSKKGSDIVQYINTGFNELTSRTNASSNDHPMFFGEHQKALETLPNSSSPITSLYLLSYYYITYPFHEVQSTSPATPSFAGYSGLSALAGGAYGFNLGGLGTLMSTLLA</sequence>
<proteinExistence type="predicted"/>
<keyword evidence="3" id="KW-1185">Reference proteome</keyword>
<keyword evidence="1" id="KW-1133">Transmembrane helix</keyword>
<dbReference type="InterPro" id="IPR024751">
    <property type="entry name" value="VESA1"/>
</dbReference>
<gene>
    <name evidence="2" type="ORF">BcabD6B2_18240</name>
</gene>
<dbReference type="GeneID" id="94193870"/>
<organism evidence="2 3">
    <name type="scientific">Babesia caballi</name>
    <dbReference type="NCBI Taxonomy" id="5871"/>
    <lineage>
        <taxon>Eukaryota</taxon>
        <taxon>Sar</taxon>
        <taxon>Alveolata</taxon>
        <taxon>Apicomplexa</taxon>
        <taxon>Aconoidasida</taxon>
        <taxon>Piroplasmida</taxon>
        <taxon>Babesiidae</taxon>
        <taxon>Babesia</taxon>
    </lineage>
</organism>
<feature type="transmembrane region" description="Helical" evidence="1">
    <location>
        <begin position="179"/>
        <end position="200"/>
    </location>
</feature>
<keyword evidence="1" id="KW-0472">Membrane</keyword>
<name>A0AAV4LRG8_BABCB</name>
<reference evidence="2 3" key="1">
    <citation type="submission" date="2021-06" db="EMBL/GenBank/DDBJ databases">
        <title>Genome sequence of Babesia caballi.</title>
        <authorList>
            <person name="Yamagishi J."/>
            <person name="Kidaka T."/>
            <person name="Ochi A."/>
        </authorList>
    </citation>
    <scope>NUCLEOTIDE SEQUENCE [LARGE SCALE GENOMIC DNA]</scope>
    <source>
        <strain evidence="2">USDA-D6B2</strain>
    </source>
</reference>
<evidence type="ECO:0000256" key="1">
    <source>
        <dbReference type="SAM" id="Phobius"/>
    </source>
</evidence>
<dbReference type="EMBL" id="BPLF01000002">
    <property type="protein sequence ID" value="GIX62389.1"/>
    <property type="molecule type" value="Genomic_DNA"/>
</dbReference>
<dbReference type="Pfam" id="PF12785">
    <property type="entry name" value="VESA1_N"/>
    <property type="match status" value="1"/>
</dbReference>
<comment type="caution">
    <text evidence="2">The sequence shown here is derived from an EMBL/GenBank/DDBJ whole genome shotgun (WGS) entry which is preliminary data.</text>
</comment>
<dbReference type="AlphaFoldDB" id="A0AAV4LRG8"/>
<evidence type="ECO:0000313" key="2">
    <source>
        <dbReference type="EMBL" id="GIX62389.1"/>
    </source>
</evidence>